<dbReference type="InterPro" id="IPR010699">
    <property type="entry name" value="DUF1275"/>
</dbReference>
<proteinExistence type="predicted"/>
<protein>
    <submittedName>
        <fullName evidence="2">DUF1275 domain-containing protein</fullName>
    </submittedName>
</protein>
<feature type="transmembrane region" description="Helical" evidence="1">
    <location>
        <begin position="177"/>
        <end position="197"/>
    </location>
</feature>
<evidence type="ECO:0000256" key="1">
    <source>
        <dbReference type="SAM" id="Phobius"/>
    </source>
</evidence>
<dbReference type="PANTHER" id="PTHR37314:SF4">
    <property type="entry name" value="UPF0700 TRANSMEMBRANE PROTEIN YOAK"/>
    <property type="match status" value="1"/>
</dbReference>
<keyword evidence="3" id="KW-1185">Reference proteome</keyword>
<keyword evidence="1" id="KW-1133">Transmembrane helix</keyword>
<sequence length="239" mass="27083">MENTENYLECERNRVYYTLIAIAGFFGAYTFLLRGKVFCNAQTGNLVLLGLAIGQAEWETAAYYLFPISAYMAGAFISELLPNPVKYHLKIRWDTLLIAVEMATVLVLGLVPESAPVQISQVAVNFIASMQYNTFRQAEGTPMATTFATNHIRQVGVGLAKEIQHFRKKDKKHREKWGKHCMMVVYFLLGVVFGTVACNIYSGKAIWITLLPFLIVLIDFLNEDLHAEEEKMRQKPHGH</sequence>
<dbReference type="RefSeq" id="WP_022118489.1">
    <property type="nucleotide sequence ID" value="NZ_JAJEQE010000013.1"/>
</dbReference>
<keyword evidence="1" id="KW-0812">Transmembrane</keyword>
<organism evidence="2 3">
    <name type="scientific">Hominisplanchenecus faecis</name>
    <dbReference type="NCBI Taxonomy" id="2885351"/>
    <lineage>
        <taxon>Bacteria</taxon>
        <taxon>Bacillati</taxon>
        <taxon>Bacillota</taxon>
        <taxon>Clostridia</taxon>
        <taxon>Lachnospirales</taxon>
        <taxon>Lachnospiraceae</taxon>
        <taxon>Hominisplanchenecus</taxon>
    </lineage>
</organism>
<feature type="transmembrane region" description="Helical" evidence="1">
    <location>
        <begin position="62"/>
        <end position="81"/>
    </location>
</feature>
<dbReference type="Proteomes" id="UP001299235">
    <property type="component" value="Unassembled WGS sequence"/>
</dbReference>
<evidence type="ECO:0000313" key="3">
    <source>
        <dbReference type="Proteomes" id="UP001299235"/>
    </source>
</evidence>
<gene>
    <name evidence="2" type="ORF">LKD42_05840</name>
</gene>
<keyword evidence="1" id="KW-0472">Membrane</keyword>
<dbReference type="PANTHER" id="PTHR37314">
    <property type="entry name" value="SLR0142 PROTEIN"/>
    <property type="match status" value="1"/>
</dbReference>
<comment type="caution">
    <text evidence="2">The sequence shown here is derived from an EMBL/GenBank/DDBJ whole genome shotgun (WGS) entry which is preliminary data.</text>
</comment>
<dbReference type="EMBL" id="JAJEQE010000013">
    <property type="protein sequence ID" value="MCC2148772.1"/>
    <property type="molecule type" value="Genomic_DNA"/>
</dbReference>
<name>A0ABS8EUA5_9FIRM</name>
<feature type="transmembrane region" description="Helical" evidence="1">
    <location>
        <begin position="15"/>
        <end position="32"/>
    </location>
</feature>
<accession>A0ABS8EUA5</accession>
<dbReference type="Pfam" id="PF06912">
    <property type="entry name" value="DUF1275"/>
    <property type="match status" value="1"/>
</dbReference>
<evidence type="ECO:0000313" key="2">
    <source>
        <dbReference type="EMBL" id="MCC2148772.1"/>
    </source>
</evidence>
<reference evidence="2 3" key="1">
    <citation type="submission" date="2021-10" db="EMBL/GenBank/DDBJ databases">
        <title>Anaerobic single-cell dispensing facilitates the cultivation of human gut bacteria.</title>
        <authorList>
            <person name="Afrizal A."/>
        </authorList>
    </citation>
    <scope>NUCLEOTIDE SEQUENCE [LARGE SCALE GENOMIC DNA]</scope>
    <source>
        <strain evidence="2 3">CLA-AA-H246</strain>
    </source>
</reference>